<feature type="compositionally biased region" description="Acidic residues" evidence="1">
    <location>
        <begin position="388"/>
        <end position="399"/>
    </location>
</feature>
<dbReference type="CDD" id="cd05162">
    <property type="entry name" value="PWWP"/>
    <property type="match status" value="1"/>
</dbReference>
<evidence type="ECO:0000313" key="3">
    <source>
        <dbReference type="EMBL" id="KAG8472269.1"/>
    </source>
</evidence>
<evidence type="ECO:0000313" key="4">
    <source>
        <dbReference type="Proteomes" id="UP000701853"/>
    </source>
</evidence>
<proteinExistence type="predicted"/>
<feature type="region of interest" description="Disordered" evidence="1">
    <location>
        <begin position="367"/>
        <end position="405"/>
    </location>
</feature>
<dbReference type="InterPro" id="IPR044679">
    <property type="entry name" value="PWWP2-like"/>
</dbReference>
<feature type="region of interest" description="Disordered" evidence="1">
    <location>
        <begin position="282"/>
        <end position="301"/>
    </location>
</feature>
<dbReference type="OrthoDB" id="1908535at2759"/>
<feature type="region of interest" description="Disordered" evidence="1">
    <location>
        <begin position="421"/>
        <end position="450"/>
    </location>
</feature>
<dbReference type="Proteomes" id="UP000701853">
    <property type="component" value="Chromosome 13"/>
</dbReference>
<feature type="compositionally biased region" description="Polar residues" evidence="1">
    <location>
        <begin position="211"/>
        <end position="235"/>
    </location>
</feature>
<accession>A0A8J6CH01</accession>
<keyword evidence="4" id="KW-1185">Reference proteome</keyword>
<dbReference type="SUPFAM" id="SSF63748">
    <property type="entry name" value="Tudor/PWWP/MBT"/>
    <property type="match status" value="1"/>
</dbReference>
<dbReference type="EMBL" id="JAHUZN010000013">
    <property type="protein sequence ID" value="KAG8472269.1"/>
    <property type="molecule type" value="Genomic_DNA"/>
</dbReference>
<organism evidence="3 4">
    <name type="scientific">Gossypium anomalum</name>
    <dbReference type="NCBI Taxonomy" id="47600"/>
    <lineage>
        <taxon>Eukaryota</taxon>
        <taxon>Viridiplantae</taxon>
        <taxon>Streptophyta</taxon>
        <taxon>Embryophyta</taxon>
        <taxon>Tracheophyta</taxon>
        <taxon>Spermatophyta</taxon>
        <taxon>Magnoliopsida</taxon>
        <taxon>eudicotyledons</taxon>
        <taxon>Gunneridae</taxon>
        <taxon>Pentapetalae</taxon>
        <taxon>rosids</taxon>
        <taxon>malvids</taxon>
        <taxon>Malvales</taxon>
        <taxon>Malvaceae</taxon>
        <taxon>Malvoideae</taxon>
        <taxon>Gossypium</taxon>
    </lineage>
</organism>
<dbReference type="Pfam" id="PF00855">
    <property type="entry name" value="PWWP"/>
    <property type="match status" value="1"/>
</dbReference>
<evidence type="ECO:0000259" key="2">
    <source>
        <dbReference type="PROSITE" id="PS50812"/>
    </source>
</evidence>
<dbReference type="Gene3D" id="2.30.30.140">
    <property type="match status" value="1"/>
</dbReference>
<name>A0A8J6CH01_9ROSI</name>
<feature type="compositionally biased region" description="Basic and acidic residues" evidence="1">
    <location>
        <begin position="178"/>
        <end position="187"/>
    </location>
</feature>
<dbReference type="AlphaFoldDB" id="A0A8J6CH01"/>
<comment type="caution">
    <text evidence="3">The sequence shown here is derived from an EMBL/GenBank/DDBJ whole genome shotgun (WGS) entry which is preliminary data.</text>
</comment>
<feature type="compositionally biased region" description="Low complexity" evidence="1">
    <location>
        <begin position="373"/>
        <end position="382"/>
    </location>
</feature>
<dbReference type="PANTHER" id="PTHR33697:SF2">
    <property type="entry name" value="T17B22.17 PROTEIN"/>
    <property type="match status" value="1"/>
</dbReference>
<protein>
    <recommendedName>
        <fullName evidence="2">PWWP domain-containing protein</fullName>
    </recommendedName>
</protein>
<sequence length="835" mass="93417">MGALTLTRIPLFGSLGFSHFRILRFSLFFADIDGKSVNFTEDTEIGVEIEREREFREKEMENGAGFDGGGVGLIVWVRRRNGSWWPGKILGPEELPASHLASPRTGTPVKLLGREDASVDWYNLEKSKRVKAFRCGEFDDCIERAESSLGVPPKKREKYARREDAILHALELEKELLRKQGKLDRPSNARSKSSGSAKKDSCGSDIRNGKPGNTKSIQSRNQDTSIKGETVSSPVPLQKDQAGNLPSSENDHAEIIPRMREMQDMGLKTACAKQKLTSFSALDDDTLSPSTRVPSMGRPAHINGEQRMEGVLRAKRSKCMYFSPESFDVLDYKEILRNQIEMSPSHFLECDSYPFHRLLIEDDSSEFLEDVESGSSESTSSESKSESDSSETEPDMDEDITSHSGATICMDTRLGAFQRLDTIGGGSMGQGESDESSLSGEMSNFYPHGPHSVNEAVSKWQLKGKRNLRNLGKRSMDASEIRGYDGYAPRLHSEERGMFRKRLLGQTYCRNHNFNNDVDVAGLSAKDFGVQMFGFDGTGSLYMPRDSSRSRDSFDHNIHDWEGMRWENHAAERNEWENEVWHFDPEFSTHQNFGGKRRSILIDVDLNVQASYQKEPVPIVSLMSKLDGKAIIGHPIQIEALDDNSIETLLSANGYFSNGLMNYGYTSLPPAWRTAKRTNFRVPRPHRSFALGSYEGGEYHSLNHERKPPFKKCNVVSPNHSAALVKKSISHVPVSPTDRQLQRKLPKKVSLFSSPKTRTLSSIGIEHTLIARPIHDSRNCQTEGSIKPESSGLTTVACIPIKLVFSRLLEKINRPPSKTANKVILSTSDAVRDPS</sequence>
<dbReference type="PANTHER" id="PTHR33697">
    <property type="entry name" value="T17B22.17 PROTEIN-RELATED"/>
    <property type="match status" value="1"/>
</dbReference>
<evidence type="ECO:0000256" key="1">
    <source>
        <dbReference type="SAM" id="MobiDB-lite"/>
    </source>
</evidence>
<dbReference type="PROSITE" id="PS50812">
    <property type="entry name" value="PWWP"/>
    <property type="match status" value="1"/>
</dbReference>
<feature type="domain" description="PWWP" evidence="2">
    <location>
        <begin position="71"/>
        <end position="126"/>
    </location>
</feature>
<reference evidence="3 4" key="1">
    <citation type="journal article" date="2021" name="bioRxiv">
        <title>The Gossypium anomalum genome as a resource for cotton improvement and evolutionary analysis of hybrid incompatibility.</title>
        <authorList>
            <person name="Grover C.E."/>
            <person name="Yuan D."/>
            <person name="Arick M.A."/>
            <person name="Miller E.R."/>
            <person name="Hu G."/>
            <person name="Peterson D.G."/>
            <person name="Wendel J.F."/>
            <person name="Udall J.A."/>
        </authorList>
    </citation>
    <scope>NUCLEOTIDE SEQUENCE [LARGE SCALE GENOMIC DNA]</scope>
    <source>
        <strain evidence="3">JFW-Udall</strain>
        <tissue evidence="3">Leaf</tissue>
    </source>
</reference>
<dbReference type="InterPro" id="IPR000313">
    <property type="entry name" value="PWWP_dom"/>
</dbReference>
<feature type="region of interest" description="Disordered" evidence="1">
    <location>
        <begin position="178"/>
        <end position="250"/>
    </location>
</feature>
<gene>
    <name evidence="3" type="ORF">CXB51_034342</name>
</gene>